<gene>
    <name evidence="1" type="ORF">CYMTET_8297</name>
</gene>
<comment type="caution">
    <text evidence="1">The sequence shown here is derived from an EMBL/GenBank/DDBJ whole genome shotgun (WGS) entry which is preliminary data.</text>
</comment>
<sequence>MVSRSAFVHADGALRHNLATPTYTTDHSTDACDADVHPYAGIHRRDGNPFYVRYDYDSESAETLQKVGLDEYNLVHGDVWIGLRRPRGFAGFSDQRYGACDASADAMAKTSRFEVAPCKTDADERIGGEYALIGADEAGRPMVVVSLHATHPFDSETWGADNIDAFLKAMQDQKVWSSLSPTHEDLKDPTKRDSYLDEKHVLQTRNWMAHATTLKLVNDREAVHLSDARAGRCVRNVSSNAAHALQAVVCTEGGDSCSVALLKTSVSVSTSHVLLPVDGETEVEFAERLQPDLTYDRPSMRVRRASDPALARRLVQRGDEARMVNTGVTVASAVRRDADGVQHGSVSFMNVTAGYHTRDALQSANAPGIALS</sequence>
<evidence type="ECO:0000313" key="1">
    <source>
        <dbReference type="EMBL" id="KAK3284044.1"/>
    </source>
</evidence>
<keyword evidence="2" id="KW-1185">Reference proteome</keyword>
<organism evidence="1 2">
    <name type="scientific">Cymbomonas tetramitiformis</name>
    <dbReference type="NCBI Taxonomy" id="36881"/>
    <lineage>
        <taxon>Eukaryota</taxon>
        <taxon>Viridiplantae</taxon>
        <taxon>Chlorophyta</taxon>
        <taxon>Pyramimonadophyceae</taxon>
        <taxon>Pyramimonadales</taxon>
        <taxon>Pyramimonadaceae</taxon>
        <taxon>Cymbomonas</taxon>
    </lineage>
</organism>
<dbReference type="Proteomes" id="UP001190700">
    <property type="component" value="Unassembled WGS sequence"/>
</dbReference>
<feature type="non-terminal residue" evidence="1">
    <location>
        <position position="372"/>
    </location>
</feature>
<name>A0AAE0LGM0_9CHLO</name>
<dbReference type="AlphaFoldDB" id="A0AAE0LGM0"/>
<evidence type="ECO:0000313" key="2">
    <source>
        <dbReference type="Proteomes" id="UP001190700"/>
    </source>
</evidence>
<dbReference type="EMBL" id="LGRX02002532">
    <property type="protein sequence ID" value="KAK3284044.1"/>
    <property type="molecule type" value="Genomic_DNA"/>
</dbReference>
<proteinExistence type="predicted"/>
<accession>A0AAE0LGM0</accession>
<protein>
    <submittedName>
        <fullName evidence="1">Uncharacterized protein</fullName>
    </submittedName>
</protein>
<reference evidence="1 2" key="1">
    <citation type="journal article" date="2015" name="Genome Biol. Evol.">
        <title>Comparative Genomics of a Bacterivorous Green Alga Reveals Evolutionary Causalities and Consequences of Phago-Mixotrophic Mode of Nutrition.</title>
        <authorList>
            <person name="Burns J.A."/>
            <person name="Paasch A."/>
            <person name="Narechania A."/>
            <person name="Kim E."/>
        </authorList>
    </citation>
    <scope>NUCLEOTIDE SEQUENCE [LARGE SCALE GENOMIC DNA]</scope>
    <source>
        <strain evidence="1 2">PLY_AMNH</strain>
    </source>
</reference>